<dbReference type="AlphaFoldDB" id="S7TRX6"/>
<dbReference type="PANTHER" id="PTHR21621">
    <property type="entry name" value="RIBOSOMAL PROTEIN S6 MODIFICATION PROTEIN"/>
    <property type="match status" value="1"/>
</dbReference>
<dbReference type="GO" id="GO:0009432">
    <property type="term" value="P:SOS response"/>
    <property type="evidence" value="ECO:0007669"/>
    <property type="project" value="TreeGrafter"/>
</dbReference>
<dbReference type="STRING" id="897.B2D07_19025"/>
<dbReference type="eggNOG" id="COG0189">
    <property type="taxonomic scope" value="Bacteria"/>
</dbReference>
<proteinExistence type="predicted"/>
<evidence type="ECO:0000256" key="1">
    <source>
        <dbReference type="PROSITE-ProRule" id="PRU00409"/>
    </source>
</evidence>
<keyword evidence="1" id="KW-0067">ATP-binding</keyword>
<feature type="domain" description="ATP-grasp" evidence="2">
    <location>
        <begin position="74"/>
        <end position="277"/>
    </location>
</feature>
<evidence type="ECO:0000259" key="2">
    <source>
        <dbReference type="PROSITE" id="PS50975"/>
    </source>
</evidence>
<accession>S7TRX6</accession>
<keyword evidence="1" id="KW-0547">Nucleotide-binding</keyword>
<evidence type="ECO:0000313" key="4">
    <source>
        <dbReference type="Proteomes" id="UP000014977"/>
    </source>
</evidence>
<gene>
    <name evidence="3" type="ORF">dsmv_2574</name>
</gene>
<dbReference type="EMBL" id="ATHJ01000088">
    <property type="protein sequence ID" value="EPR39726.1"/>
    <property type="molecule type" value="Genomic_DNA"/>
</dbReference>
<sequence>MILSYHPCFSGDRQILCAGREPDKTDLGAIRSARAVILPQGCGQALYRMARENCAHVFPNYDVRFAYPRKSGQIRLFHRSGVPHPSTEFYPSLEIFTDALNTGASRIAVRFPFVFKFDWGGEGRNVLWIPSPEALNDALDTARRYERTGQKGFLVQEYIPAGNRVLRVVVIGARTVIYWRVLKNSETAVAGLAAGGVIDTASDSAFQKAAGASVRRFCDAAGINLAGFDILSPLQPPGADPVFLEINYFFGRRGLGGSRAYYRMLIAEIERWIDGIEAGPPMGSPQSA</sequence>
<dbReference type="GO" id="GO:0018169">
    <property type="term" value="F:ribosomal S6-glutamic acid ligase activity"/>
    <property type="evidence" value="ECO:0007669"/>
    <property type="project" value="TreeGrafter"/>
</dbReference>
<dbReference type="GO" id="GO:0005524">
    <property type="term" value="F:ATP binding"/>
    <property type="evidence" value="ECO:0007669"/>
    <property type="project" value="UniProtKB-UniRule"/>
</dbReference>
<name>S7TRX6_DESML</name>
<dbReference type="InterPro" id="IPR013651">
    <property type="entry name" value="ATP-grasp_RimK-type"/>
</dbReference>
<dbReference type="GO" id="GO:0005737">
    <property type="term" value="C:cytoplasm"/>
    <property type="evidence" value="ECO:0007669"/>
    <property type="project" value="TreeGrafter"/>
</dbReference>
<comment type="caution">
    <text evidence="3">The sequence shown here is derived from an EMBL/GenBank/DDBJ whole genome shotgun (WGS) entry which is preliminary data.</text>
</comment>
<dbReference type="Gene3D" id="3.30.470.20">
    <property type="entry name" value="ATP-grasp fold, B domain"/>
    <property type="match status" value="1"/>
</dbReference>
<keyword evidence="4" id="KW-1185">Reference proteome</keyword>
<dbReference type="Pfam" id="PF08443">
    <property type="entry name" value="RimK"/>
    <property type="match status" value="1"/>
</dbReference>
<reference evidence="3 4" key="1">
    <citation type="journal article" date="2013" name="Genome Announc.">
        <title>Draft genome sequences for three mercury-methylating, sulfate-reducing bacteria.</title>
        <authorList>
            <person name="Brown S.D."/>
            <person name="Hurt R.A.Jr."/>
            <person name="Gilmour C.C."/>
            <person name="Elias D.A."/>
        </authorList>
    </citation>
    <scope>NUCLEOTIDE SEQUENCE [LARGE SCALE GENOMIC DNA]</scope>
    <source>
        <strain evidence="3 4">DSM 2059</strain>
    </source>
</reference>
<organism evidence="3 4">
    <name type="scientific">Desulfococcus multivorans DSM 2059</name>
    <dbReference type="NCBI Taxonomy" id="1121405"/>
    <lineage>
        <taxon>Bacteria</taxon>
        <taxon>Pseudomonadati</taxon>
        <taxon>Thermodesulfobacteriota</taxon>
        <taxon>Desulfobacteria</taxon>
        <taxon>Desulfobacterales</taxon>
        <taxon>Desulfococcaceae</taxon>
        <taxon>Desulfococcus</taxon>
    </lineage>
</organism>
<dbReference type="Proteomes" id="UP000014977">
    <property type="component" value="Unassembled WGS sequence"/>
</dbReference>
<dbReference type="SUPFAM" id="SSF56059">
    <property type="entry name" value="Glutathione synthetase ATP-binding domain-like"/>
    <property type="match status" value="1"/>
</dbReference>
<dbReference type="PANTHER" id="PTHR21621:SF0">
    <property type="entry name" value="BETA-CITRYLGLUTAMATE SYNTHASE B-RELATED"/>
    <property type="match status" value="1"/>
</dbReference>
<protein>
    <submittedName>
        <fullName evidence="3">RimK domain-containing protein ATP-grasp</fullName>
    </submittedName>
</protein>
<evidence type="ECO:0000313" key="3">
    <source>
        <dbReference type="EMBL" id="EPR39726.1"/>
    </source>
</evidence>
<dbReference type="PROSITE" id="PS50975">
    <property type="entry name" value="ATP_GRASP"/>
    <property type="match status" value="1"/>
</dbReference>
<dbReference type="GO" id="GO:0046872">
    <property type="term" value="F:metal ion binding"/>
    <property type="evidence" value="ECO:0007669"/>
    <property type="project" value="InterPro"/>
</dbReference>
<dbReference type="InterPro" id="IPR011761">
    <property type="entry name" value="ATP-grasp"/>
</dbReference>